<name>A0A382J1R9_9ZZZZ</name>
<feature type="transmembrane region" description="Helical" evidence="1">
    <location>
        <begin position="6"/>
        <end position="24"/>
    </location>
</feature>
<feature type="non-terminal residue" evidence="2">
    <location>
        <position position="37"/>
    </location>
</feature>
<gene>
    <name evidence="2" type="ORF">METZ01_LOCUS258206</name>
</gene>
<keyword evidence="1" id="KW-1133">Transmembrane helix</keyword>
<evidence type="ECO:0000313" key="2">
    <source>
        <dbReference type="EMBL" id="SVC05352.1"/>
    </source>
</evidence>
<organism evidence="2">
    <name type="scientific">marine metagenome</name>
    <dbReference type="NCBI Taxonomy" id="408172"/>
    <lineage>
        <taxon>unclassified sequences</taxon>
        <taxon>metagenomes</taxon>
        <taxon>ecological metagenomes</taxon>
    </lineage>
</organism>
<keyword evidence="1" id="KW-0472">Membrane</keyword>
<protein>
    <submittedName>
        <fullName evidence="2">Uncharacterized protein</fullName>
    </submittedName>
</protein>
<evidence type="ECO:0000256" key="1">
    <source>
        <dbReference type="SAM" id="Phobius"/>
    </source>
</evidence>
<keyword evidence="1" id="KW-0812">Transmembrane</keyword>
<dbReference type="AlphaFoldDB" id="A0A382J1R9"/>
<proteinExistence type="predicted"/>
<accession>A0A382J1R9</accession>
<sequence length="37" mass="4282">MILWLVIALMTVSALALVLVPLVLRHRRAPRRVEFDL</sequence>
<dbReference type="EMBL" id="UINC01070867">
    <property type="protein sequence ID" value="SVC05352.1"/>
    <property type="molecule type" value="Genomic_DNA"/>
</dbReference>
<reference evidence="2" key="1">
    <citation type="submission" date="2018-05" db="EMBL/GenBank/DDBJ databases">
        <authorList>
            <person name="Lanie J.A."/>
            <person name="Ng W.-L."/>
            <person name="Kazmierczak K.M."/>
            <person name="Andrzejewski T.M."/>
            <person name="Davidsen T.M."/>
            <person name="Wayne K.J."/>
            <person name="Tettelin H."/>
            <person name="Glass J.I."/>
            <person name="Rusch D."/>
            <person name="Podicherti R."/>
            <person name="Tsui H.-C.T."/>
            <person name="Winkler M.E."/>
        </authorList>
    </citation>
    <scope>NUCLEOTIDE SEQUENCE</scope>
</reference>